<evidence type="ECO:0000313" key="9">
    <source>
        <dbReference type="EMBL" id="EAQ03166.1"/>
    </source>
</evidence>
<accession>A3TYD2</accession>
<dbReference type="PROSITE" id="PS00107">
    <property type="entry name" value="PROTEIN_KINASE_ATP"/>
    <property type="match status" value="1"/>
</dbReference>
<dbReference type="InterPro" id="IPR011009">
    <property type="entry name" value="Kinase-like_dom_sf"/>
</dbReference>
<keyword evidence="7" id="KW-0472">Membrane</keyword>
<dbReference type="eggNOG" id="COG0515">
    <property type="taxonomic scope" value="Bacteria"/>
</dbReference>
<dbReference type="Gene3D" id="3.40.1520.20">
    <property type="match status" value="1"/>
</dbReference>
<dbReference type="Pfam" id="PF00069">
    <property type="entry name" value="Pkinase"/>
    <property type="match status" value="1"/>
</dbReference>
<keyword evidence="1" id="KW-0808">Transferase</keyword>
<evidence type="ECO:0000259" key="8">
    <source>
        <dbReference type="PROSITE" id="PS50011"/>
    </source>
</evidence>
<feature type="binding site" evidence="5">
    <location>
        <position position="49"/>
    </location>
    <ligand>
        <name>ATP</name>
        <dbReference type="ChEBI" id="CHEBI:30616"/>
    </ligand>
</feature>
<evidence type="ECO:0000256" key="3">
    <source>
        <dbReference type="ARBA" id="ARBA00022777"/>
    </source>
</evidence>
<organism evidence="9 10">
    <name type="scientific">Pseudooceanicola batsensis (strain ATCC BAA-863 / DSM 15984 / KCTC 12145 / HTCC2597)</name>
    <name type="common">Oceanicola batsensis</name>
    <dbReference type="NCBI Taxonomy" id="252305"/>
    <lineage>
        <taxon>Bacteria</taxon>
        <taxon>Pseudomonadati</taxon>
        <taxon>Pseudomonadota</taxon>
        <taxon>Alphaproteobacteria</taxon>
        <taxon>Rhodobacterales</taxon>
        <taxon>Paracoccaceae</taxon>
        <taxon>Pseudooceanicola</taxon>
    </lineage>
</organism>
<keyword evidence="10" id="KW-1185">Reference proteome</keyword>
<keyword evidence="3 9" id="KW-0418">Kinase</keyword>
<dbReference type="Proteomes" id="UP000004318">
    <property type="component" value="Unassembled WGS sequence"/>
</dbReference>
<evidence type="ECO:0000256" key="1">
    <source>
        <dbReference type="ARBA" id="ARBA00022679"/>
    </source>
</evidence>
<dbReference type="InterPro" id="IPR008266">
    <property type="entry name" value="Tyr_kinase_AS"/>
</dbReference>
<evidence type="ECO:0000256" key="7">
    <source>
        <dbReference type="SAM" id="Phobius"/>
    </source>
</evidence>
<comment type="caution">
    <text evidence="9">The sequence shown here is derived from an EMBL/GenBank/DDBJ whole genome shotgun (WGS) entry which is preliminary data.</text>
</comment>
<feature type="domain" description="Protein kinase" evidence="8">
    <location>
        <begin position="20"/>
        <end position="276"/>
    </location>
</feature>
<feature type="region of interest" description="Disordered" evidence="6">
    <location>
        <begin position="306"/>
        <end position="329"/>
    </location>
</feature>
<dbReference type="InterPro" id="IPR017441">
    <property type="entry name" value="Protein_kinase_ATP_BS"/>
</dbReference>
<name>A3TYD2_PSEBH</name>
<keyword evidence="7" id="KW-0812">Transmembrane</keyword>
<dbReference type="PANTHER" id="PTHR43289:SF6">
    <property type="entry name" value="SERINE_THREONINE-PROTEIN KINASE NEKL-3"/>
    <property type="match status" value="1"/>
</dbReference>
<keyword evidence="4 5" id="KW-0067">ATP-binding</keyword>
<dbReference type="PROSITE" id="PS50011">
    <property type="entry name" value="PROTEIN_KINASE_DOM"/>
    <property type="match status" value="1"/>
</dbReference>
<dbReference type="OrthoDB" id="9801841at2"/>
<dbReference type="AlphaFoldDB" id="A3TYD2"/>
<dbReference type="GO" id="GO:0005524">
    <property type="term" value="F:ATP binding"/>
    <property type="evidence" value="ECO:0007669"/>
    <property type="project" value="UniProtKB-UniRule"/>
</dbReference>
<evidence type="ECO:0000256" key="2">
    <source>
        <dbReference type="ARBA" id="ARBA00022741"/>
    </source>
</evidence>
<dbReference type="EMBL" id="AAMO01000005">
    <property type="protein sequence ID" value="EAQ03166.1"/>
    <property type="molecule type" value="Genomic_DNA"/>
</dbReference>
<dbReference type="GO" id="GO:0004674">
    <property type="term" value="F:protein serine/threonine kinase activity"/>
    <property type="evidence" value="ECO:0007669"/>
    <property type="project" value="UniProtKB-KW"/>
</dbReference>
<dbReference type="InterPro" id="IPR000719">
    <property type="entry name" value="Prot_kinase_dom"/>
</dbReference>
<keyword evidence="7" id="KW-1133">Transmembrane helix</keyword>
<dbReference type="SUPFAM" id="SSF56112">
    <property type="entry name" value="Protein kinase-like (PK-like)"/>
    <property type="match status" value="1"/>
</dbReference>
<dbReference type="CDD" id="cd14014">
    <property type="entry name" value="STKc_PknB_like"/>
    <property type="match status" value="1"/>
</dbReference>
<evidence type="ECO:0000313" key="10">
    <source>
        <dbReference type="Proteomes" id="UP000004318"/>
    </source>
</evidence>
<feature type="transmembrane region" description="Helical" evidence="7">
    <location>
        <begin position="333"/>
        <end position="354"/>
    </location>
</feature>
<evidence type="ECO:0000256" key="4">
    <source>
        <dbReference type="ARBA" id="ARBA00022840"/>
    </source>
</evidence>
<dbReference type="HOGENOM" id="CLU_391229_0_0_5"/>
<dbReference type="Gene3D" id="1.10.510.10">
    <property type="entry name" value="Transferase(Phosphotransferase) domain 1"/>
    <property type="match status" value="1"/>
</dbReference>
<keyword evidence="2 5" id="KW-0547">Nucleotide-binding</keyword>
<keyword evidence="9" id="KW-0723">Serine/threonine-protein kinase</keyword>
<dbReference type="STRING" id="252305.OB2597_13518"/>
<evidence type="ECO:0000256" key="5">
    <source>
        <dbReference type="PROSITE-ProRule" id="PRU10141"/>
    </source>
</evidence>
<gene>
    <name evidence="9" type="ORF">OB2597_13518</name>
</gene>
<dbReference type="Gene3D" id="3.30.200.20">
    <property type="entry name" value="Phosphorylase Kinase, domain 1"/>
    <property type="match status" value="1"/>
</dbReference>
<sequence length="731" mass="78069">MAQSQAGDIFRPGDLLNNTYRIEAILGRGGTSEVYKARSEISGRVMAIKALRAEFASNEDFLALMTREEDIRDVRHDAIVRYFDTQRMADGVVYLVMDYVDGPGLDRKLADGGMSAGELMVIGERVTEGLIAAHGRNIVHRDLSPDNIILRNDTPSEAVIIDFGIAKDTNPGAETIVGNEFAGKYAYAAPEQLSGRTDHRSDIYSLGALLLSTFRGKKPDTGKNPMEVVENKQKPLDLDGVPDPLRKIIAKMTHPDPDQRFATAQDLLAAFRDPSLVEAAGVVTVQDDILDDATVIAAPPARREAAEAAEEAVGIPSDTPDPRPQDKARRSRGLFVPIVALIVVAGLGAVAWMGGLLDGIVGPRYPVADPYSLIIEDSFGSDPQAVGYVPSPEVGAEVSGLMEGIGGTSELTLATGDIAETWGTGIVEVLRQAVELEEFRLVADGNQVKLSGLAPGRATKSAIESALADGFPEGLNGSLDLQLGPRLLEPGTIEPLLSQYADCGQLRLVAPPPLGYGLEDQVIVTGRFADEASRRGLQSAITAQAGDRAVRVEGEILNEALCQVDAVLPGAGPGGFDLRMGFGDQEGENVSGRYTVGDNPVLDVRIPADVTDGYLYVTVIDVKGDVFHLLPNRIRPENSIEALRAEAENGWVRLAYALDEAQGTGRIAFTVDDSVLGKSKIVVLHSEQPLFDELRPTTESAAGYAEALAQLREDGALSVTSMDTAILTTER</sequence>
<proteinExistence type="predicted"/>
<protein>
    <submittedName>
        <fullName evidence="9">Serine/Threonine protein kinase</fullName>
    </submittedName>
</protein>
<reference evidence="9 10" key="1">
    <citation type="journal article" date="2010" name="J. Bacteriol.">
        <title>Genome sequences of Oceanicola granulosus HTCC2516(T) and Oceanicola batsensis HTCC2597(TDelta).</title>
        <authorList>
            <person name="Thrash J.C."/>
            <person name="Cho J.C."/>
            <person name="Vergin K.L."/>
            <person name="Giovannoni S.J."/>
        </authorList>
    </citation>
    <scope>NUCLEOTIDE SEQUENCE [LARGE SCALE GENOMIC DNA]</scope>
    <source>
        <strain evidence="10">ATCC BAA-863 / DSM 15984 / KCTC 12145 / HTCC2597</strain>
    </source>
</reference>
<dbReference type="PROSITE" id="PS00109">
    <property type="entry name" value="PROTEIN_KINASE_TYR"/>
    <property type="match status" value="1"/>
</dbReference>
<evidence type="ECO:0000256" key="6">
    <source>
        <dbReference type="SAM" id="MobiDB-lite"/>
    </source>
</evidence>
<dbReference type="RefSeq" id="WP_009806920.1">
    <property type="nucleotide sequence ID" value="NZ_CH724131.1"/>
</dbReference>
<dbReference type="PANTHER" id="PTHR43289">
    <property type="entry name" value="MITOGEN-ACTIVATED PROTEIN KINASE KINASE KINASE 20-RELATED"/>
    <property type="match status" value="1"/>
</dbReference>